<dbReference type="InterPro" id="IPR037185">
    <property type="entry name" value="EmrE-like"/>
</dbReference>
<dbReference type="RefSeq" id="WP_178933242.1">
    <property type="nucleotide sequence ID" value="NZ_JACBAZ010000004.1"/>
</dbReference>
<feature type="transmembrane region" description="Helical" evidence="1">
    <location>
        <begin position="94"/>
        <end position="113"/>
    </location>
</feature>
<dbReference type="InterPro" id="IPR000620">
    <property type="entry name" value="EamA_dom"/>
</dbReference>
<feature type="transmembrane region" description="Helical" evidence="1">
    <location>
        <begin position="31"/>
        <end position="50"/>
    </location>
</feature>
<evidence type="ECO:0000256" key="1">
    <source>
        <dbReference type="SAM" id="Phobius"/>
    </source>
</evidence>
<dbReference type="SUPFAM" id="SSF103481">
    <property type="entry name" value="Multidrug resistance efflux transporter EmrE"/>
    <property type="match status" value="1"/>
</dbReference>
<proteinExistence type="predicted"/>
<dbReference type="Pfam" id="PF00892">
    <property type="entry name" value="EamA"/>
    <property type="match status" value="1"/>
</dbReference>
<feature type="transmembrane region" description="Helical" evidence="1">
    <location>
        <begin position="62"/>
        <end position="82"/>
    </location>
</feature>
<accession>A0A851GH01</accession>
<feature type="domain" description="EamA" evidence="2">
    <location>
        <begin position="5"/>
        <end position="137"/>
    </location>
</feature>
<keyword evidence="1" id="KW-0472">Membrane</keyword>
<organism evidence="3 4">
    <name type="scientific">Oceaniferula marina</name>
    <dbReference type="NCBI Taxonomy" id="2748318"/>
    <lineage>
        <taxon>Bacteria</taxon>
        <taxon>Pseudomonadati</taxon>
        <taxon>Verrucomicrobiota</taxon>
        <taxon>Verrucomicrobiia</taxon>
        <taxon>Verrucomicrobiales</taxon>
        <taxon>Verrucomicrobiaceae</taxon>
        <taxon>Oceaniferula</taxon>
    </lineage>
</organism>
<keyword evidence="1" id="KW-1133">Transmembrane helix</keyword>
<feature type="transmembrane region" description="Helical" evidence="1">
    <location>
        <begin position="120"/>
        <end position="137"/>
    </location>
</feature>
<dbReference type="AlphaFoldDB" id="A0A851GH01"/>
<dbReference type="PANTHER" id="PTHR22911">
    <property type="entry name" value="ACYL-MALONYL CONDENSING ENZYME-RELATED"/>
    <property type="match status" value="1"/>
</dbReference>
<evidence type="ECO:0000313" key="4">
    <source>
        <dbReference type="Proteomes" id="UP000557872"/>
    </source>
</evidence>
<keyword evidence="4" id="KW-1185">Reference proteome</keyword>
<dbReference type="Proteomes" id="UP000557872">
    <property type="component" value="Unassembled WGS sequence"/>
</dbReference>
<keyword evidence="1" id="KW-0812">Transmembrane</keyword>
<gene>
    <name evidence="3" type="ORF">HW115_12675</name>
</gene>
<dbReference type="GO" id="GO:0016020">
    <property type="term" value="C:membrane"/>
    <property type="evidence" value="ECO:0007669"/>
    <property type="project" value="InterPro"/>
</dbReference>
<protein>
    <submittedName>
        <fullName evidence="3">DMT family transporter</fullName>
    </submittedName>
</protein>
<reference evidence="3 4" key="1">
    <citation type="submission" date="2020-07" db="EMBL/GenBank/DDBJ databases">
        <title>Roseicoccus Jingziensis gen. nov., sp. nov., isolated from coastal seawater.</title>
        <authorList>
            <person name="Feng X."/>
        </authorList>
    </citation>
    <scope>NUCLEOTIDE SEQUENCE [LARGE SCALE GENOMIC DNA]</scope>
    <source>
        <strain evidence="3 4">N1E253</strain>
    </source>
</reference>
<name>A0A851GH01_9BACT</name>
<dbReference type="PANTHER" id="PTHR22911:SF137">
    <property type="entry name" value="SOLUTE CARRIER FAMILY 35 MEMBER G2-RELATED"/>
    <property type="match status" value="1"/>
</dbReference>
<evidence type="ECO:0000259" key="2">
    <source>
        <dbReference type="Pfam" id="PF00892"/>
    </source>
</evidence>
<comment type="caution">
    <text evidence="3">The sequence shown here is derived from an EMBL/GenBank/DDBJ whole genome shotgun (WGS) entry which is preliminary data.</text>
</comment>
<sequence length="140" mass="15180">MHPNLLIALCIVLWGIWGISSKLSNVHNAPVFVTLASNVLYALLSLPLLFKLKNEGEPINWSFSALSWILLTGIVGVSAKLIFNYALNKQPASIVIPATSIFPVVTVLLAVFFLKEKITLTQGAGMLLCILGVYLVTMGK</sequence>
<dbReference type="EMBL" id="JACBAZ010000004">
    <property type="protein sequence ID" value="NWK56469.1"/>
    <property type="molecule type" value="Genomic_DNA"/>
</dbReference>
<dbReference type="Gene3D" id="1.10.3730.20">
    <property type="match status" value="1"/>
</dbReference>
<evidence type="ECO:0000313" key="3">
    <source>
        <dbReference type="EMBL" id="NWK56469.1"/>
    </source>
</evidence>